<protein>
    <submittedName>
        <fullName evidence="2">Uncharacterized protein</fullName>
    </submittedName>
</protein>
<keyword evidence="1" id="KW-0812">Transmembrane</keyword>
<name>A0ABT8RGC8_9BACT</name>
<feature type="transmembrane region" description="Helical" evidence="1">
    <location>
        <begin position="7"/>
        <end position="25"/>
    </location>
</feature>
<feature type="transmembrane region" description="Helical" evidence="1">
    <location>
        <begin position="40"/>
        <end position="59"/>
    </location>
</feature>
<reference evidence="2" key="1">
    <citation type="submission" date="2023-07" db="EMBL/GenBank/DDBJ databases">
        <title>The genome sequence of Rhodocytophaga aerolata KACC 12507.</title>
        <authorList>
            <person name="Zhang X."/>
        </authorList>
    </citation>
    <scope>NUCLEOTIDE SEQUENCE</scope>
    <source>
        <strain evidence="2">KACC 12507</strain>
    </source>
</reference>
<comment type="caution">
    <text evidence="2">The sequence shown here is derived from an EMBL/GenBank/DDBJ whole genome shotgun (WGS) entry which is preliminary data.</text>
</comment>
<evidence type="ECO:0000313" key="3">
    <source>
        <dbReference type="Proteomes" id="UP001168528"/>
    </source>
</evidence>
<keyword evidence="1" id="KW-0472">Membrane</keyword>
<accession>A0ABT8RGC8</accession>
<dbReference type="EMBL" id="JAUKPO010000030">
    <property type="protein sequence ID" value="MDO1450399.1"/>
    <property type="molecule type" value="Genomic_DNA"/>
</dbReference>
<keyword evidence="1" id="KW-1133">Transmembrane helix</keyword>
<evidence type="ECO:0000256" key="1">
    <source>
        <dbReference type="SAM" id="Phobius"/>
    </source>
</evidence>
<dbReference type="RefSeq" id="WP_302041201.1">
    <property type="nucleotide sequence ID" value="NZ_JAUKPO010000030.1"/>
</dbReference>
<dbReference type="Proteomes" id="UP001168528">
    <property type="component" value="Unassembled WGS sequence"/>
</dbReference>
<proteinExistence type="predicted"/>
<keyword evidence="3" id="KW-1185">Reference proteome</keyword>
<organism evidence="2 3">
    <name type="scientific">Rhodocytophaga aerolata</name>
    <dbReference type="NCBI Taxonomy" id="455078"/>
    <lineage>
        <taxon>Bacteria</taxon>
        <taxon>Pseudomonadati</taxon>
        <taxon>Bacteroidota</taxon>
        <taxon>Cytophagia</taxon>
        <taxon>Cytophagales</taxon>
        <taxon>Rhodocytophagaceae</taxon>
        <taxon>Rhodocytophaga</taxon>
    </lineage>
</organism>
<evidence type="ECO:0000313" key="2">
    <source>
        <dbReference type="EMBL" id="MDO1450399.1"/>
    </source>
</evidence>
<sequence>MTSFKKIMYVIYTLMLILTILGVLYNDSIIATFDLETSNTLWMFWALIGYVLLMFESVLENIHLSSKNKSYAQLAKENTELKARMYDDMMKTRDRDFDKDRTVIRNTDTRRPATDVDETIIVDKTKENRPRPLL</sequence>
<gene>
    <name evidence="2" type="ORF">Q0590_29255</name>
</gene>